<dbReference type="InterPro" id="IPR031658">
    <property type="entry name" value="Cyclin_C_2"/>
</dbReference>
<dbReference type="CDD" id="cd20524">
    <property type="entry name" value="CYCLIN_CCNH_rpt1"/>
    <property type="match status" value="1"/>
</dbReference>
<dbReference type="SUPFAM" id="SSF47954">
    <property type="entry name" value="Cyclin-like"/>
    <property type="match status" value="2"/>
</dbReference>
<keyword evidence="2" id="KW-0195">Cyclin</keyword>
<dbReference type="Pfam" id="PF00134">
    <property type="entry name" value="Cyclin_N"/>
    <property type="match status" value="1"/>
</dbReference>
<keyword evidence="5" id="KW-1185">Reference proteome</keyword>
<proteinExistence type="inferred from homology"/>
<feature type="domain" description="Cyclin N-terminal" evidence="3">
    <location>
        <begin position="92"/>
        <end position="169"/>
    </location>
</feature>
<evidence type="ECO:0000313" key="6">
    <source>
        <dbReference type="WBParaSite" id="sdigi.contig318.g7398.t1"/>
    </source>
</evidence>
<evidence type="ECO:0000256" key="1">
    <source>
        <dbReference type="ARBA" id="ARBA00008638"/>
    </source>
</evidence>
<dbReference type="InterPro" id="IPR036915">
    <property type="entry name" value="Cyclin-like_sf"/>
</dbReference>
<dbReference type="Pfam" id="PF16899">
    <property type="entry name" value="Cyclin_C_2"/>
    <property type="match status" value="1"/>
</dbReference>
<dbReference type="Proteomes" id="UP000887581">
    <property type="component" value="Unplaced"/>
</dbReference>
<sequence length="335" mass="39093">MLMPTLFCRQWRFVMFSTSTQKREWTFPSQQILLDLRKAANEKFRAKYGTVVSDDQKDIFLTPEEEALLRNIVTETGIRFADDFRPAMWLSTRWTAFAYFKRFFLYHSTMEYSPKSVMMSCFYLAAKVDEFNISIDEFIKNLKSGTAKSNSETILSFEPQIMLKLRYQLTVHSPFRPFEGHLIEMKTRSLLGFDLEQVRPHANDFFKKALFGDVMLLYPPSQIALAALKYALHMLDKADDLLKDQFLNKMLEIDTWKPQSNDVLMCEKLIVRLDEIIQCVLDGCKSISPEISETLQSHMERWVNTFPELERRLTALNSSLQIENSNSNPGFSDDD</sequence>
<dbReference type="GO" id="GO:0006357">
    <property type="term" value="P:regulation of transcription by RNA polymerase II"/>
    <property type="evidence" value="ECO:0007669"/>
    <property type="project" value="InterPro"/>
</dbReference>
<dbReference type="InterPro" id="IPR006671">
    <property type="entry name" value="Cyclin_N"/>
</dbReference>
<dbReference type="CDD" id="cd20525">
    <property type="entry name" value="CYCLIN_CCNH_rpt2"/>
    <property type="match status" value="1"/>
</dbReference>
<dbReference type="AlphaFoldDB" id="A0A915PU71"/>
<evidence type="ECO:0000313" key="5">
    <source>
        <dbReference type="Proteomes" id="UP000887581"/>
    </source>
</evidence>
<organism evidence="5 6">
    <name type="scientific">Setaria digitata</name>
    <dbReference type="NCBI Taxonomy" id="48799"/>
    <lineage>
        <taxon>Eukaryota</taxon>
        <taxon>Metazoa</taxon>
        <taxon>Ecdysozoa</taxon>
        <taxon>Nematoda</taxon>
        <taxon>Chromadorea</taxon>
        <taxon>Rhabditida</taxon>
        <taxon>Spirurina</taxon>
        <taxon>Spiruromorpha</taxon>
        <taxon>Filarioidea</taxon>
        <taxon>Setariidae</taxon>
        <taxon>Setaria</taxon>
    </lineage>
</organism>
<reference evidence="6" key="1">
    <citation type="submission" date="2022-11" db="UniProtKB">
        <authorList>
            <consortium name="WormBaseParasite"/>
        </authorList>
    </citation>
    <scope>IDENTIFICATION</scope>
</reference>
<comment type="similarity">
    <text evidence="1">Belongs to the cyclin family. Cyclin C subfamily.</text>
</comment>
<dbReference type="InterPro" id="IPR043198">
    <property type="entry name" value="Cyclin/Ssn8"/>
</dbReference>
<dbReference type="Gene3D" id="1.10.472.10">
    <property type="entry name" value="Cyclin-like"/>
    <property type="match status" value="2"/>
</dbReference>
<evidence type="ECO:0000256" key="2">
    <source>
        <dbReference type="ARBA" id="ARBA00023127"/>
    </source>
</evidence>
<accession>A0A915PU71</accession>
<dbReference type="PANTHER" id="PTHR10026">
    <property type="entry name" value="CYCLIN"/>
    <property type="match status" value="1"/>
</dbReference>
<feature type="domain" description="Cyclin C-terminal" evidence="4">
    <location>
        <begin position="174"/>
        <end position="249"/>
    </location>
</feature>
<dbReference type="WBParaSite" id="sdigi.contig318.g7398.t1">
    <property type="protein sequence ID" value="sdigi.contig318.g7398.t1"/>
    <property type="gene ID" value="sdigi.contig318.g7398"/>
</dbReference>
<evidence type="ECO:0000259" key="4">
    <source>
        <dbReference type="Pfam" id="PF16899"/>
    </source>
</evidence>
<protein>
    <submittedName>
        <fullName evidence="6">Cyclin-like domain-containing protein</fullName>
    </submittedName>
</protein>
<name>A0A915PU71_9BILA</name>
<dbReference type="GO" id="GO:0016538">
    <property type="term" value="F:cyclin-dependent protein serine/threonine kinase regulator activity"/>
    <property type="evidence" value="ECO:0007669"/>
    <property type="project" value="InterPro"/>
</dbReference>
<evidence type="ECO:0000259" key="3">
    <source>
        <dbReference type="Pfam" id="PF00134"/>
    </source>
</evidence>